<dbReference type="GO" id="GO:0005819">
    <property type="term" value="C:spindle"/>
    <property type="evidence" value="ECO:0007669"/>
    <property type="project" value="UniProtKB-SubCell"/>
</dbReference>
<dbReference type="PANTHER" id="PTHR13142">
    <property type="entry name" value="INNER CENTROMERE PROTEIN"/>
    <property type="match status" value="1"/>
</dbReference>
<dbReference type="InterPro" id="IPR005635">
    <property type="entry name" value="Inner_centromere_prot_ARK-bd"/>
</dbReference>
<keyword evidence="10" id="KW-1185">Reference proteome</keyword>
<evidence type="ECO:0000256" key="6">
    <source>
        <dbReference type="ARBA" id="ARBA00023212"/>
    </source>
</evidence>
<dbReference type="EMBL" id="KN881630">
    <property type="protein sequence ID" value="KIY52717.1"/>
    <property type="molecule type" value="Genomic_DNA"/>
</dbReference>
<reference evidence="9 10" key="1">
    <citation type="journal article" date="2015" name="Fungal Genet. Biol.">
        <title>Evolution of novel wood decay mechanisms in Agaricales revealed by the genome sequences of Fistulina hepatica and Cylindrobasidium torrendii.</title>
        <authorList>
            <person name="Floudas D."/>
            <person name="Held B.W."/>
            <person name="Riley R."/>
            <person name="Nagy L.G."/>
            <person name="Koehler G."/>
            <person name="Ransdell A.S."/>
            <person name="Younus H."/>
            <person name="Chow J."/>
            <person name="Chiniquy J."/>
            <person name="Lipzen A."/>
            <person name="Tritt A."/>
            <person name="Sun H."/>
            <person name="Haridas S."/>
            <person name="LaButti K."/>
            <person name="Ohm R.A."/>
            <person name="Kues U."/>
            <person name="Blanchette R.A."/>
            <person name="Grigoriev I.V."/>
            <person name="Minto R.E."/>
            <person name="Hibbett D.S."/>
        </authorList>
    </citation>
    <scope>NUCLEOTIDE SEQUENCE [LARGE SCALE GENOMIC DNA]</scope>
    <source>
        <strain evidence="9 10">ATCC 64428</strain>
    </source>
</reference>
<feature type="domain" description="Inner centromere protein ARK-binding" evidence="8">
    <location>
        <begin position="16"/>
        <end position="69"/>
    </location>
</feature>
<evidence type="ECO:0000313" key="10">
    <source>
        <dbReference type="Proteomes" id="UP000054144"/>
    </source>
</evidence>
<keyword evidence="4" id="KW-0963">Cytoplasm</keyword>
<keyword evidence="5" id="KW-0159">Chromosome partition</keyword>
<organism evidence="9 10">
    <name type="scientific">Fistulina hepatica ATCC 64428</name>
    <dbReference type="NCBI Taxonomy" id="1128425"/>
    <lineage>
        <taxon>Eukaryota</taxon>
        <taxon>Fungi</taxon>
        <taxon>Dikarya</taxon>
        <taxon>Basidiomycota</taxon>
        <taxon>Agaricomycotina</taxon>
        <taxon>Agaricomycetes</taxon>
        <taxon>Agaricomycetidae</taxon>
        <taxon>Agaricales</taxon>
        <taxon>Fistulinaceae</taxon>
        <taxon>Fistulina</taxon>
    </lineage>
</organism>
<accession>A0A0D7AMC6</accession>
<dbReference type="GO" id="GO:0007059">
    <property type="term" value="P:chromosome segregation"/>
    <property type="evidence" value="ECO:0007669"/>
    <property type="project" value="UniProtKB-KW"/>
</dbReference>
<dbReference type="AlphaFoldDB" id="A0A0D7AMC6"/>
<gene>
    <name evidence="9" type="ORF">FISHEDRAFT_34724</name>
</gene>
<dbReference type="Pfam" id="PF03941">
    <property type="entry name" value="INCENP_ARK-bind"/>
    <property type="match status" value="1"/>
</dbReference>
<evidence type="ECO:0000256" key="4">
    <source>
        <dbReference type="ARBA" id="ARBA00022490"/>
    </source>
</evidence>
<sequence>MKAANIVTSDSIVLPEINSEYSDSDDEKKPVYDDWTHSPELAKTLAVQSTINPDKIFGAIRPLKMEEIFRSRKSKFRARTSSANWSGVDKLTLEEAREYEKKMGYQ</sequence>
<name>A0A0D7AMC6_9AGAR</name>
<evidence type="ECO:0000256" key="1">
    <source>
        <dbReference type="ARBA" id="ARBA00004123"/>
    </source>
</evidence>
<evidence type="ECO:0000256" key="2">
    <source>
        <dbReference type="ARBA" id="ARBA00004186"/>
    </source>
</evidence>
<keyword evidence="7" id="KW-0539">Nucleus</keyword>
<protein>
    <recommendedName>
        <fullName evidence="8">Inner centromere protein ARK-binding domain-containing protein</fullName>
    </recommendedName>
</protein>
<dbReference type="GO" id="GO:0005634">
    <property type="term" value="C:nucleus"/>
    <property type="evidence" value="ECO:0007669"/>
    <property type="project" value="UniProtKB-SubCell"/>
</dbReference>
<dbReference type="Proteomes" id="UP000054144">
    <property type="component" value="Unassembled WGS sequence"/>
</dbReference>
<comment type="subcellular location">
    <subcellularLocation>
        <location evidence="2">Cytoplasm</location>
        <location evidence="2">Cytoskeleton</location>
        <location evidence="2">Spindle</location>
    </subcellularLocation>
    <subcellularLocation>
        <location evidence="1">Nucleus</location>
    </subcellularLocation>
</comment>
<dbReference type="PANTHER" id="PTHR13142:SF1">
    <property type="entry name" value="INNER CENTROMERE PROTEIN"/>
    <property type="match status" value="1"/>
</dbReference>
<evidence type="ECO:0000256" key="7">
    <source>
        <dbReference type="ARBA" id="ARBA00023242"/>
    </source>
</evidence>
<evidence type="ECO:0000313" key="9">
    <source>
        <dbReference type="EMBL" id="KIY52717.1"/>
    </source>
</evidence>
<keyword evidence="6" id="KW-0206">Cytoskeleton</keyword>
<evidence type="ECO:0000256" key="3">
    <source>
        <dbReference type="ARBA" id="ARBA00010042"/>
    </source>
</evidence>
<proteinExistence type="inferred from homology"/>
<comment type="similarity">
    <text evidence="3">Belongs to the INCENP family.</text>
</comment>
<evidence type="ECO:0000259" key="8">
    <source>
        <dbReference type="Pfam" id="PF03941"/>
    </source>
</evidence>
<dbReference type="OrthoDB" id="6123at2759"/>
<evidence type="ECO:0000256" key="5">
    <source>
        <dbReference type="ARBA" id="ARBA00022829"/>
    </source>
</evidence>